<feature type="transmembrane region" description="Helical" evidence="2">
    <location>
        <begin position="76"/>
        <end position="94"/>
    </location>
</feature>
<feature type="region of interest" description="Disordered" evidence="1">
    <location>
        <begin position="1"/>
        <end position="37"/>
    </location>
</feature>
<evidence type="ECO:0000313" key="4">
    <source>
        <dbReference type="Proteomes" id="UP000220353"/>
    </source>
</evidence>
<feature type="compositionally biased region" description="Low complexity" evidence="1">
    <location>
        <begin position="1"/>
        <end position="10"/>
    </location>
</feature>
<keyword evidence="2" id="KW-0812">Transmembrane</keyword>
<keyword evidence="2" id="KW-1133">Transmembrane helix</keyword>
<accession>A0A2A6LUV6</accession>
<dbReference type="InterPro" id="IPR032820">
    <property type="entry name" value="ATPase_put"/>
</dbReference>
<evidence type="ECO:0000313" key="3">
    <source>
        <dbReference type="EMBL" id="PDT46331.1"/>
    </source>
</evidence>
<keyword evidence="2" id="KW-0472">Membrane</keyword>
<feature type="compositionally biased region" description="Basic and acidic residues" evidence="1">
    <location>
        <begin position="28"/>
        <end position="37"/>
    </location>
</feature>
<dbReference type="Proteomes" id="UP000220353">
    <property type="component" value="Unassembled WGS sequence"/>
</dbReference>
<dbReference type="Pfam" id="PF09527">
    <property type="entry name" value="ATPase_gene1"/>
    <property type="match status" value="1"/>
</dbReference>
<dbReference type="EMBL" id="NWTC01000014">
    <property type="protein sequence ID" value="PDT46331.1"/>
    <property type="molecule type" value="Genomic_DNA"/>
</dbReference>
<organism evidence="3 4">
    <name type="scientific">Rhizobium fredii</name>
    <name type="common">Sinorhizobium fredii</name>
    <dbReference type="NCBI Taxonomy" id="380"/>
    <lineage>
        <taxon>Bacteria</taxon>
        <taxon>Pseudomonadati</taxon>
        <taxon>Pseudomonadota</taxon>
        <taxon>Alphaproteobacteria</taxon>
        <taxon>Hyphomicrobiales</taxon>
        <taxon>Rhizobiaceae</taxon>
        <taxon>Sinorhizobium/Ensifer group</taxon>
        <taxon>Sinorhizobium</taxon>
    </lineage>
</organism>
<sequence>MGPNRGLSTRRLSDRDRVRPRGAAKGGHVTEKPEESLEARLKRLGENIASKRVDASDEAEVRSAESRKGYAAAMKLSSEFIAGIVVGAFLGYLLDHFAGTGPWGMIVLLLLGFCAGVLNVLRSAGLVATPDQHGGSPGNSKKDGDGA</sequence>
<name>A0A2A6LUV6_RHIFR</name>
<reference evidence="3 4" key="1">
    <citation type="submission" date="2017-09" db="EMBL/GenBank/DDBJ databases">
        <title>Comparative genomics of rhizobia isolated from Phaseolus vulgaris in China.</title>
        <authorList>
            <person name="Tong W."/>
        </authorList>
    </citation>
    <scope>NUCLEOTIDE SEQUENCE [LARGE SCALE GENOMIC DNA]</scope>
    <source>
        <strain evidence="3 4">PCH1</strain>
    </source>
</reference>
<proteinExistence type="predicted"/>
<comment type="caution">
    <text evidence="3">The sequence shown here is derived from an EMBL/GenBank/DDBJ whole genome shotgun (WGS) entry which is preliminary data.</text>
</comment>
<evidence type="ECO:0000256" key="1">
    <source>
        <dbReference type="SAM" id="MobiDB-lite"/>
    </source>
</evidence>
<feature type="transmembrane region" description="Helical" evidence="2">
    <location>
        <begin position="100"/>
        <end position="121"/>
    </location>
</feature>
<dbReference type="AlphaFoldDB" id="A0A2A6LUV6"/>
<protein>
    <submittedName>
        <fullName evidence="3">F0F1 ATP synthase subunit I</fullName>
    </submittedName>
</protein>
<evidence type="ECO:0000256" key="2">
    <source>
        <dbReference type="SAM" id="Phobius"/>
    </source>
</evidence>
<gene>
    <name evidence="3" type="ORF">CO661_18815</name>
</gene>